<dbReference type="CTD" id="6750573"/>
<sequence length="190" mass="21688">MFPDLSEGDLSVYRSALVNNKQLGRLGKKLKLDEFLAYSHEALKNNNLDRSIANGVEALFGAMYLENGLDRVREIFGKLTFDDDSELMGTWMNLVTHPLQEQFPDGDRILIPKSQFLQGLTDFEESIGVEFKHIRLLAKAFTHPSAGLNHLTIGDYQRLEFLGDAILSYMLASHVYRQFPHYREGHLSVR</sequence>
<dbReference type="InterPro" id="IPR000999">
    <property type="entry name" value="RNase_III_dom"/>
</dbReference>
<dbReference type="PROSITE" id="PS50142">
    <property type="entry name" value="RNASE_3_2"/>
    <property type="match status" value="2"/>
</dbReference>
<dbReference type="PANTHER" id="PTHR14950:SF37">
    <property type="entry name" value="ENDORIBONUCLEASE DICER"/>
    <property type="match status" value="1"/>
</dbReference>
<keyword evidence="4" id="KW-1185">Reference proteome</keyword>
<dbReference type="EMBL" id="DS985242">
    <property type="protein sequence ID" value="EDV28069.1"/>
    <property type="molecule type" value="Genomic_DNA"/>
</dbReference>
<dbReference type="PANTHER" id="PTHR14950">
    <property type="entry name" value="DICER-RELATED"/>
    <property type="match status" value="1"/>
</dbReference>
<dbReference type="GO" id="GO:0006396">
    <property type="term" value="P:RNA processing"/>
    <property type="evidence" value="ECO:0007669"/>
    <property type="project" value="InterPro"/>
</dbReference>
<dbReference type="InterPro" id="IPR036389">
    <property type="entry name" value="RNase_III_sf"/>
</dbReference>
<reference evidence="3 4" key="1">
    <citation type="journal article" date="2008" name="Nature">
        <title>The Trichoplax genome and the nature of placozoans.</title>
        <authorList>
            <person name="Srivastava M."/>
            <person name="Begovic E."/>
            <person name="Chapman J."/>
            <person name="Putnam N.H."/>
            <person name="Hellsten U."/>
            <person name="Kawashima T."/>
            <person name="Kuo A."/>
            <person name="Mitros T."/>
            <person name="Salamov A."/>
            <person name="Carpenter M.L."/>
            <person name="Signorovitch A.Y."/>
            <person name="Moreno M.A."/>
            <person name="Kamm K."/>
            <person name="Grimwood J."/>
            <person name="Schmutz J."/>
            <person name="Shapiro H."/>
            <person name="Grigoriev I.V."/>
            <person name="Buss L.W."/>
            <person name="Schierwater B."/>
            <person name="Dellaporta S.L."/>
            <person name="Rokhsar D.S."/>
        </authorList>
    </citation>
    <scope>NUCLEOTIDE SEQUENCE [LARGE SCALE GENOMIC DNA]</scope>
    <source>
        <strain evidence="3 4">Grell-BS-1999</strain>
    </source>
</reference>
<dbReference type="GeneID" id="6750573"/>
<evidence type="ECO:0000259" key="2">
    <source>
        <dbReference type="PROSITE" id="PS50142"/>
    </source>
</evidence>
<dbReference type="FunFam" id="1.10.1520.10:FF:000081">
    <property type="entry name" value="Uncharacterized protein"/>
    <property type="match status" value="1"/>
</dbReference>
<gene>
    <name evidence="3" type="ORF">TRIADDRAFT_20536</name>
</gene>
<dbReference type="Gene3D" id="1.10.1520.10">
    <property type="entry name" value="Ribonuclease III domain"/>
    <property type="match status" value="2"/>
</dbReference>
<proteinExistence type="predicted"/>
<dbReference type="AlphaFoldDB" id="B3RNU1"/>
<dbReference type="GO" id="GO:0004525">
    <property type="term" value="F:ribonuclease III activity"/>
    <property type="evidence" value="ECO:0007669"/>
    <property type="project" value="InterPro"/>
</dbReference>
<dbReference type="HOGENOM" id="CLU_1429754_0_0_1"/>
<accession>B3RNU1</accession>
<organism evidence="3 4">
    <name type="scientific">Trichoplax adhaerens</name>
    <name type="common">Trichoplax reptans</name>
    <dbReference type="NCBI Taxonomy" id="10228"/>
    <lineage>
        <taxon>Eukaryota</taxon>
        <taxon>Metazoa</taxon>
        <taxon>Placozoa</taxon>
        <taxon>Uniplacotomia</taxon>
        <taxon>Trichoplacea</taxon>
        <taxon>Trichoplacidae</taxon>
        <taxon>Trichoplax</taxon>
    </lineage>
</organism>
<dbReference type="InParanoid" id="B3RNU1"/>
<evidence type="ECO:0000313" key="3">
    <source>
        <dbReference type="EMBL" id="EDV28069.1"/>
    </source>
</evidence>
<dbReference type="STRING" id="10228.B3RNU1"/>
<dbReference type="PhylomeDB" id="B3RNU1"/>
<dbReference type="KEGG" id="tad:TRIADDRAFT_20536"/>
<dbReference type="OrthoDB" id="67027at2759"/>
<evidence type="ECO:0000256" key="1">
    <source>
        <dbReference type="ARBA" id="ARBA00022801"/>
    </source>
</evidence>
<evidence type="ECO:0000313" key="4">
    <source>
        <dbReference type="Proteomes" id="UP000009022"/>
    </source>
</evidence>
<keyword evidence="1" id="KW-0378">Hydrolase</keyword>
<dbReference type="eggNOG" id="KOG1817">
    <property type="taxonomic scope" value="Eukaryota"/>
</dbReference>
<name>B3RNU1_TRIAD</name>
<dbReference type="RefSeq" id="XP_002109903.1">
    <property type="nucleotide sequence ID" value="XM_002109867.1"/>
</dbReference>
<dbReference type="PROSITE" id="PS00517">
    <property type="entry name" value="RNASE_3_1"/>
    <property type="match status" value="1"/>
</dbReference>
<feature type="domain" description="RNase III" evidence="2">
    <location>
        <begin position="120"/>
        <end position="190"/>
    </location>
</feature>
<dbReference type="CDD" id="cd00593">
    <property type="entry name" value="RIBOc"/>
    <property type="match status" value="2"/>
</dbReference>
<dbReference type="Proteomes" id="UP000009022">
    <property type="component" value="Unassembled WGS sequence"/>
</dbReference>
<dbReference type="SUPFAM" id="SSF69065">
    <property type="entry name" value="RNase III domain-like"/>
    <property type="match status" value="2"/>
</dbReference>
<feature type="domain" description="RNase III" evidence="2">
    <location>
        <begin position="1"/>
        <end position="68"/>
    </location>
</feature>
<dbReference type="SMART" id="SM00535">
    <property type="entry name" value="RIBOc"/>
    <property type="match status" value="1"/>
</dbReference>
<protein>
    <recommendedName>
        <fullName evidence="2">RNase III domain-containing protein</fullName>
    </recommendedName>
</protein>
<dbReference type="Pfam" id="PF00636">
    <property type="entry name" value="Ribonuclease_3"/>
    <property type="match status" value="2"/>
</dbReference>